<accession>A0A0W1RBU5</accession>
<dbReference type="EMBL" id="LOPU01000016">
    <property type="protein sequence ID" value="KTG10995.1"/>
    <property type="molecule type" value="Genomic_DNA"/>
</dbReference>
<evidence type="ECO:0000313" key="1">
    <source>
        <dbReference type="EMBL" id="KTG10995.1"/>
    </source>
</evidence>
<dbReference type="InterPro" id="IPR037221">
    <property type="entry name" value="H-type_lectin_dom_sf"/>
</dbReference>
<reference evidence="1 2" key="1">
    <citation type="submission" date="2015-12" db="EMBL/GenBank/DDBJ databases">
        <title>Haloprofundus marisrubri gen. nov., sp. nov., an extremely halophilic archaeon isolated from the Discovery deep brine-seawater interface in the Red Sea.</title>
        <authorList>
            <person name="Zhang G."/>
            <person name="Stingl U."/>
            <person name="Rashid M."/>
        </authorList>
    </citation>
    <scope>NUCLEOTIDE SEQUENCE [LARGE SCALE GENOMIC DNA]</scope>
    <source>
        <strain evidence="1 2">SB9</strain>
    </source>
</reference>
<dbReference type="AlphaFoldDB" id="A0A0W1RBU5"/>
<gene>
    <name evidence="1" type="ORF">AUR64_07460</name>
</gene>
<dbReference type="Gene3D" id="2.60.40.2080">
    <property type="match status" value="1"/>
</dbReference>
<dbReference type="RefSeq" id="WP_058580794.1">
    <property type="nucleotide sequence ID" value="NZ_LOPU01000016.1"/>
</dbReference>
<name>A0A0W1RBU5_9EURY</name>
<dbReference type="InterPro" id="IPR006311">
    <property type="entry name" value="TAT_signal"/>
</dbReference>
<dbReference type="OrthoDB" id="292672at2157"/>
<evidence type="ECO:0000313" key="2">
    <source>
        <dbReference type="Proteomes" id="UP000054387"/>
    </source>
</evidence>
<proteinExistence type="predicted"/>
<dbReference type="Proteomes" id="UP000054387">
    <property type="component" value="Unassembled WGS sequence"/>
</dbReference>
<comment type="caution">
    <text evidence="1">The sequence shown here is derived from an EMBL/GenBank/DDBJ whole genome shotgun (WGS) entry which is preliminary data.</text>
</comment>
<sequence length="320" mass="34944">MRKSSTSTEAAQSESRYTRRGVLKASLVLGVAGTGAAAQRGSAASTSDVEAHRLAATQHWRTQAFDSSYTNPVVVALPVSTSGYQPATSRVQEVDGRSFEYRVQEWNYLDGPHVEEVVGSLVVEAGTSAVEGLQLESGTVKATTGWTGVSFDEAFDKQPVVLTQPQSTDGWQAVVSRNRSISKRRFATRLQEEEANDNWHHDETVGYVAVEPGTGSLGGAPFEAGREASVGHEWQTLEFDESYDNPVFVADVETFNGNNPCSLRYRNLTRTSVEVRVEEERSADDEQWHKPETVGYVVVEGDDIETFYGEGRYGADGFGA</sequence>
<dbReference type="PROSITE" id="PS51318">
    <property type="entry name" value="TAT"/>
    <property type="match status" value="1"/>
</dbReference>
<keyword evidence="2" id="KW-1185">Reference proteome</keyword>
<protein>
    <submittedName>
        <fullName evidence="1">Uncharacterized protein</fullName>
    </submittedName>
</protein>
<dbReference type="STRING" id="1514971.AUR64_07460"/>
<organism evidence="1 2">
    <name type="scientific">Haloprofundus marisrubri</name>
    <dbReference type="NCBI Taxonomy" id="1514971"/>
    <lineage>
        <taxon>Archaea</taxon>
        <taxon>Methanobacteriati</taxon>
        <taxon>Methanobacteriota</taxon>
        <taxon>Stenosarchaea group</taxon>
        <taxon>Halobacteria</taxon>
        <taxon>Halobacteriales</taxon>
        <taxon>Haloferacaceae</taxon>
        <taxon>Haloprofundus</taxon>
    </lineage>
</organism>